<dbReference type="SUPFAM" id="SSF52833">
    <property type="entry name" value="Thioredoxin-like"/>
    <property type="match status" value="1"/>
</dbReference>
<proteinExistence type="inferred from homology"/>
<keyword evidence="5" id="KW-1015">Disulfide bond</keyword>
<evidence type="ECO:0000256" key="5">
    <source>
        <dbReference type="ARBA" id="ARBA00023157"/>
    </source>
</evidence>
<keyword evidence="10" id="KW-1185">Reference proteome</keyword>
<evidence type="ECO:0000259" key="8">
    <source>
        <dbReference type="Pfam" id="PF00462"/>
    </source>
</evidence>
<dbReference type="NCBIfam" id="TIGR02181">
    <property type="entry name" value="GRX_bact"/>
    <property type="match status" value="1"/>
</dbReference>
<dbReference type="PANTHER" id="PTHR45694">
    <property type="entry name" value="GLUTAREDOXIN 2"/>
    <property type="match status" value="1"/>
</dbReference>
<dbReference type="Gene3D" id="3.40.30.10">
    <property type="entry name" value="Glutaredoxin"/>
    <property type="match status" value="1"/>
</dbReference>
<evidence type="ECO:0000256" key="6">
    <source>
        <dbReference type="ARBA" id="ARBA00023284"/>
    </source>
</evidence>
<accession>A0A418WD66</accession>
<dbReference type="EMBL" id="QYUK01000011">
    <property type="protein sequence ID" value="RJF87967.1"/>
    <property type="molecule type" value="Genomic_DNA"/>
</dbReference>
<dbReference type="PRINTS" id="PR00160">
    <property type="entry name" value="GLUTAREDOXIN"/>
</dbReference>
<dbReference type="PANTHER" id="PTHR45694:SF18">
    <property type="entry name" value="GLUTAREDOXIN-1-RELATED"/>
    <property type="match status" value="1"/>
</dbReference>
<dbReference type="InterPro" id="IPR002109">
    <property type="entry name" value="Glutaredoxin"/>
</dbReference>
<dbReference type="GO" id="GO:0015038">
    <property type="term" value="F:glutathione disulfide oxidoreductase activity"/>
    <property type="evidence" value="ECO:0007669"/>
    <property type="project" value="UniProtKB-UniRule"/>
</dbReference>
<gene>
    <name evidence="9" type="primary">grxC</name>
    <name evidence="9" type="ORF">D3874_13830</name>
</gene>
<comment type="similarity">
    <text evidence="2 7">Belongs to the glutaredoxin family.</text>
</comment>
<dbReference type="RefSeq" id="WP_119778602.1">
    <property type="nucleotide sequence ID" value="NZ_QYUK01000011.1"/>
</dbReference>
<keyword evidence="7" id="KW-0963">Cytoplasm</keyword>
<dbReference type="PROSITE" id="PS00195">
    <property type="entry name" value="GLUTAREDOXIN_1"/>
    <property type="match status" value="1"/>
</dbReference>
<dbReference type="InterPro" id="IPR011900">
    <property type="entry name" value="GRX_bact"/>
</dbReference>
<protein>
    <recommendedName>
        <fullName evidence="7">Glutaredoxin</fullName>
    </recommendedName>
</protein>
<dbReference type="Pfam" id="PF00462">
    <property type="entry name" value="Glutaredoxin"/>
    <property type="match status" value="1"/>
</dbReference>
<dbReference type="AlphaFoldDB" id="A0A418WD66"/>
<dbReference type="GO" id="GO:0005737">
    <property type="term" value="C:cytoplasm"/>
    <property type="evidence" value="ECO:0007669"/>
    <property type="project" value="TreeGrafter"/>
</dbReference>
<evidence type="ECO:0000256" key="1">
    <source>
        <dbReference type="ARBA" id="ARBA00002549"/>
    </source>
</evidence>
<evidence type="ECO:0000313" key="9">
    <source>
        <dbReference type="EMBL" id="RJF87967.1"/>
    </source>
</evidence>
<sequence length="86" mass="9394">MTDVTIYTTMICPYCYRAKQLLQKKGVDYTEIDVSMDAAKRAEMTQKAGGRRTVPQIFVGATHVGGCDDLYALDQAGKLDTLLASA</sequence>
<dbReference type="CDD" id="cd03418">
    <property type="entry name" value="GRX_GRXb_1_3_like"/>
    <property type="match status" value="1"/>
</dbReference>
<evidence type="ECO:0000256" key="7">
    <source>
        <dbReference type="RuleBase" id="RU364065"/>
    </source>
</evidence>
<evidence type="ECO:0000256" key="2">
    <source>
        <dbReference type="ARBA" id="ARBA00007787"/>
    </source>
</evidence>
<dbReference type="InterPro" id="IPR014025">
    <property type="entry name" value="Glutaredoxin_subgr"/>
</dbReference>
<dbReference type="GO" id="GO:0034599">
    <property type="term" value="P:cellular response to oxidative stress"/>
    <property type="evidence" value="ECO:0007669"/>
    <property type="project" value="TreeGrafter"/>
</dbReference>
<keyword evidence="6 7" id="KW-0676">Redox-active center</keyword>
<keyword evidence="4 7" id="KW-0249">Electron transport</keyword>
<evidence type="ECO:0000256" key="3">
    <source>
        <dbReference type="ARBA" id="ARBA00022448"/>
    </source>
</evidence>
<evidence type="ECO:0000313" key="10">
    <source>
        <dbReference type="Proteomes" id="UP000284605"/>
    </source>
</evidence>
<reference evidence="9 10" key="1">
    <citation type="submission" date="2018-09" db="EMBL/GenBank/DDBJ databases">
        <authorList>
            <person name="Zhu H."/>
        </authorList>
    </citation>
    <scope>NUCLEOTIDE SEQUENCE [LARGE SCALE GENOMIC DNA]</scope>
    <source>
        <strain evidence="9 10">K1W22B-8</strain>
    </source>
</reference>
<evidence type="ECO:0000256" key="4">
    <source>
        <dbReference type="ARBA" id="ARBA00022982"/>
    </source>
</evidence>
<dbReference type="OrthoDB" id="9814618at2"/>
<dbReference type="GO" id="GO:0045454">
    <property type="term" value="P:cell redox homeostasis"/>
    <property type="evidence" value="ECO:0007669"/>
    <property type="project" value="InterPro"/>
</dbReference>
<dbReference type="PROSITE" id="PS51354">
    <property type="entry name" value="GLUTAREDOXIN_2"/>
    <property type="match status" value="1"/>
</dbReference>
<feature type="domain" description="Glutaredoxin" evidence="8">
    <location>
        <begin position="4"/>
        <end position="64"/>
    </location>
</feature>
<name>A0A418WD66_9PROT</name>
<keyword evidence="3 7" id="KW-0813">Transport</keyword>
<dbReference type="InterPro" id="IPR036249">
    <property type="entry name" value="Thioredoxin-like_sf"/>
</dbReference>
<comment type="function">
    <text evidence="1 7">Has a glutathione-disulfide oxidoreductase activity in the presence of NADPH and glutathione reductase. Reduces low molecular weight disulfides and proteins.</text>
</comment>
<comment type="caution">
    <text evidence="9">The sequence shown here is derived from an EMBL/GenBank/DDBJ whole genome shotgun (WGS) entry which is preliminary data.</text>
</comment>
<organism evidence="9 10">
    <name type="scientific">Oleomonas cavernae</name>
    <dbReference type="NCBI Taxonomy" id="2320859"/>
    <lineage>
        <taxon>Bacteria</taxon>
        <taxon>Pseudomonadati</taxon>
        <taxon>Pseudomonadota</taxon>
        <taxon>Alphaproteobacteria</taxon>
        <taxon>Acetobacterales</taxon>
        <taxon>Acetobacteraceae</taxon>
        <taxon>Oleomonas</taxon>
    </lineage>
</organism>
<dbReference type="Proteomes" id="UP000284605">
    <property type="component" value="Unassembled WGS sequence"/>
</dbReference>
<dbReference type="FunFam" id="3.40.30.10:FF:000018">
    <property type="entry name" value="Glutaredoxin"/>
    <property type="match status" value="1"/>
</dbReference>
<dbReference type="InterPro" id="IPR011767">
    <property type="entry name" value="GLR_AS"/>
</dbReference>